<proteinExistence type="predicted"/>
<name>A0A4U3JTH9_ENTFL</name>
<accession>A0A4U3JTH9</accession>
<protein>
    <submittedName>
        <fullName evidence="1">Uncharacterized protein</fullName>
    </submittedName>
</protein>
<feature type="non-terminal residue" evidence="1">
    <location>
        <position position="1"/>
    </location>
</feature>
<gene>
    <name evidence="1" type="ORF">EY666_20710</name>
</gene>
<evidence type="ECO:0000313" key="1">
    <source>
        <dbReference type="EMBL" id="TKK51404.1"/>
    </source>
</evidence>
<comment type="caution">
    <text evidence="1">The sequence shown here is derived from an EMBL/GenBank/DDBJ whole genome shotgun (WGS) entry which is preliminary data.</text>
</comment>
<organism evidence="1 2">
    <name type="scientific">Enterococcus faecalis</name>
    <name type="common">Streptococcus faecalis</name>
    <dbReference type="NCBI Taxonomy" id="1351"/>
    <lineage>
        <taxon>Bacteria</taxon>
        <taxon>Bacillati</taxon>
        <taxon>Bacillota</taxon>
        <taxon>Bacilli</taxon>
        <taxon>Lactobacillales</taxon>
        <taxon>Enterococcaceae</taxon>
        <taxon>Enterococcus</taxon>
    </lineage>
</organism>
<reference evidence="1 2" key="1">
    <citation type="submission" date="2019-02" db="EMBL/GenBank/DDBJ databases">
        <title>Bacteria dissemination in different level of health care in South Africa: the effectiveness of infections prevention and control.</title>
        <authorList>
            <person name="Shobo C."/>
            <person name="Amoako D.G."/>
            <person name="Allam M."/>
            <person name="Ismail A."/>
            <person name="Bester L.A."/>
            <person name="Essack S.Y."/>
        </authorList>
    </citation>
    <scope>NUCLEOTIDE SEQUENCE [LARGE SCALE GENOMIC DNA]</scope>
    <source>
        <strain evidence="1 2">2SIL2</strain>
    </source>
</reference>
<dbReference type="AlphaFoldDB" id="A0A4U3JTH9"/>
<dbReference type="Proteomes" id="UP000305511">
    <property type="component" value="Unassembled WGS sequence"/>
</dbReference>
<dbReference type="EMBL" id="SIYF01000913">
    <property type="protein sequence ID" value="TKK51404.1"/>
    <property type="molecule type" value="Genomic_DNA"/>
</dbReference>
<sequence>DALIGELYDICHEYENHVTGEDEKELLYLQQLYALNFEVRKNGVKGLGESEVQDVDDDVRIEFQSILATLSRLSDCSPFPNVSLHLDGLREQLQKEGIDGLKP</sequence>
<evidence type="ECO:0000313" key="2">
    <source>
        <dbReference type="Proteomes" id="UP000305511"/>
    </source>
</evidence>
<dbReference type="RefSeq" id="WP_137274720.1">
    <property type="nucleotide sequence ID" value="NZ_SIYF01000913.1"/>
</dbReference>